<keyword evidence="1" id="KW-0472">Membrane</keyword>
<name>A0A9J5XD16_SOLCO</name>
<evidence type="ECO:0000313" key="2">
    <source>
        <dbReference type="EMBL" id="KAG5586283.1"/>
    </source>
</evidence>
<comment type="caution">
    <text evidence="2">The sequence shown here is derived from an EMBL/GenBank/DDBJ whole genome shotgun (WGS) entry which is preliminary data.</text>
</comment>
<protein>
    <submittedName>
        <fullName evidence="2">Uncharacterized protein</fullName>
    </submittedName>
</protein>
<feature type="transmembrane region" description="Helical" evidence="1">
    <location>
        <begin position="109"/>
        <end position="129"/>
    </location>
</feature>
<organism evidence="2 3">
    <name type="scientific">Solanum commersonii</name>
    <name type="common">Commerson's wild potato</name>
    <name type="synonym">Commerson's nightshade</name>
    <dbReference type="NCBI Taxonomy" id="4109"/>
    <lineage>
        <taxon>Eukaryota</taxon>
        <taxon>Viridiplantae</taxon>
        <taxon>Streptophyta</taxon>
        <taxon>Embryophyta</taxon>
        <taxon>Tracheophyta</taxon>
        <taxon>Spermatophyta</taxon>
        <taxon>Magnoliopsida</taxon>
        <taxon>eudicotyledons</taxon>
        <taxon>Gunneridae</taxon>
        <taxon>Pentapetalae</taxon>
        <taxon>asterids</taxon>
        <taxon>lamiids</taxon>
        <taxon>Solanales</taxon>
        <taxon>Solanaceae</taxon>
        <taxon>Solanoideae</taxon>
        <taxon>Solaneae</taxon>
        <taxon>Solanum</taxon>
    </lineage>
</organism>
<dbReference type="Proteomes" id="UP000824120">
    <property type="component" value="Chromosome 9"/>
</dbReference>
<accession>A0A9J5XD16</accession>
<evidence type="ECO:0000256" key="1">
    <source>
        <dbReference type="SAM" id="Phobius"/>
    </source>
</evidence>
<keyword evidence="3" id="KW-1185">Reference proteome</keyword>
<proteinExistence type="predicted"/>
<dbReference type="AlphaFoldDB" id="A0A9J5XD16"/>
<sequence length="130" mass="14763">MLQFDEPQRPTSNFTKSPKIFCKEPICEVSRARRTTRRAALCSLPSPFCLGTQHPQGLITRRYVDCSFSSPTWFFPSGLGTLELLGGLMSHSMTRQVLLAILRLSLPHYFNLFCSFFHVSVLAVFLNPYS</sequence>
<keyword evidence="1" id="KW-0812">Transmembrane</keyword>
<reference evidence="2 3" key="1">
    <citation type="submission" date="2020-09" db="EMBL/GenBank/DDBJ databases">
        <title>De no assembly of potato wild relative species, Solanum commersonii.</title>
        <authorList>
            <person name="Cho K."/>
        </authorList>
    </citation>
    <scope>NUCLEOTIDE SEQUENCE [LARGE SCALE GENOMIC DNA]</scope>
    <source>
        <strain evidence="2">LZ3.2</strain>
        <tissue evidence="2">Leaf</tissue>
    </source>
</reference>
<gene>
    <name evidence="2" type="ORF">H5410_046717</name>
</gene>
<dbReference type="EMBL" id="JACXVP010000009">
    <property type="protein sequence ID" value="KAG5586283.1"/>
    <property type="molecule type" value="Genomic_DNA"/>
</dbReference>
<keyword evidence="1" id="KW-1133">Transmembrane helix</keyword>
<evidence type="ECO:0000313" key="3">
    <source>
        <dbReference type="Proteomes" id="UP000824120"/>
    </source>
</evidence>